<feature type="domain" description="Kinetochore protein Nuf2 N-terminal" evidence="10">
    <location>
        <begin position="7"/>
        <end position="143"/>
    </location>
</feature>
<sequence>MANVTTYQCPTKSPKYLVNTCNKTFTEFRLEIADFEKPDRTKWLTVFRFFIKHILGVSDTCIDTVPLNYTNIEFYEQLYVGTMNWLWFYKILRTALEVCKVDQFTVHDFLFLNSPTICRILSPLLNYYLFKSHQHNSITYILERQVELRGEKERTIQKLVERRDELETLKTEKHERLVRQREIKQKLEELIARKRVLTKEKNDEKNRLLNMKKEVEEIGSKNKSKSTMVNITKDSTRKLQSIKNFNVKNHEEEMRKLEHTIEEKKEEKTRFTEDKLQLRNQMQRIEYCSSLIDELSLEVDNYENQQKIEETLKDKLLKVEASLVEARRSLENDQRSFNESKQKLEISESNCIKLEREVEKVKSKARKMMSDNLSASSTEEDKIKKIKCESEKLKTENRETCEQLERIQNEMDLISSQYNRGYEKLKKASNDFKVEMKEKAKQAAYVPDFDVALQIAVNDDKESLKKLFQPI</sequence>
<evidence type="ECO:0000256" key="8">
    <source>
        <dbReference type="ARBA" id="ARBA00023328"/>
    </source>
</evidence>
<evidence type="ECO:0000256" key="9">
    <source>
        <dbReference type="SAM" id="Coils"/>
    </source>
</evidence>
<dbReference type="EMBL" id="CAJFCJ010000021">
    <property type="protein sequence ID" value="CAD5124548.1"/>
    <property type="molecule type" value="Genomic_DNA"/>
</dbReference>
<evidence type="ECO:0000256" key="5">
    <source>
        <dbReference type="ARBA" id="ARBA00022776"/>
    </source>
</evidence>
<evidence type="ECO:0000256" key="3">
    <source>
        <dbReference type="ARBA" id="ARBA00022454"/>
    </source>
</evidence>
<keyword evidence="4" id="KW-0132">Cell division</keyword>
<comment type="similarity">
    <text evidence="2">Belongs to the NUF2 family.</text>
</comment>
<dbReference type="InterPro" id="IPR005549">
    <property type="entry name" value="Kinetochore_Nuf2_N"/>
</dbReference>
<proteinExistence type="inferred from homology"/>
<dbReference type="GO" id="GO:0031262">
    <property type="term" value="C:Ndc80 complex"/>
    <property type="evidence" value="ECO:0007669"/>
    <property type="project" value="InterPro"/>
</dbReference>
<organism evidence="11 12">
    <name type="scientific">Dimorphilus gyrociliatus</name>
    <dbReference type="NCBI Taxonomy" id="2664684"/>
    <lineage>
        <taxon>Eukaryota</taxon>
        <taxon>Metazoa</taxon>
        <taxon>Spiralia</taxon>
        <taxon>Lophotrochozoa</taxon>
        <taxon>Annelida</taxon>
        <taxon>Polychaeta</taxon>
        <taxon>Polychaeta incertae sedis</taxon>
        <taxon>Dinophilidae</taxon>
        <taxon>Dimorphilus</taxon>
    </lineage>
</organism>
<accession>A0A7I8W8V7</accession>
<dbReference type="InterPro" id="IPR038275">
    <property type="entry name" value="Nuf2_N_sf"/>
</dbReference>
<protein>
    <submittedName>
        <fullName evidence="11">DgyrCDS12824</fullName>
    </submittedName>
</protein>
<dbReference type="GO" id="GO:0051301">
    <property type="term" value="P:cell division"/>
    <property type="evidence" value="ECO:0007669"/>
    <property type="project" value="UniProtKB-KW"/>
</dbReference>
<evidence type="ECO:0000256" key="2">
    <source>
        <dbReference type="ARBA" id="ARBA00005498"/>
    </source>
</evidence>
<keyword evidence="8" id="KW-0137">Centromere</keyword>
<evidence type="ECO:0000259" key="10">
    <source>
        <dbReference type="Pfam" id="PF03800"/>
    </source>
</evidence>
<dbReference type="Pfam" id="PF03800">
    <property type="entry name" value="Nuf2"/>
    <property type="match status" value="1"/>
</dbReference>
<comment type="caution">
    <text evidence="11">The sequence shown here is derived from an EMBL/GenBank/DDBJ whole genome shotgun (WGS) entry which is preliminary data.</text>
</comment>
<feature type="coiled-coil region" evidence="9">
    <location>
        <begin position="337"/>
        <end position="442"/>
    </location>
</feature>
<keyword evidence="5" id="KW-0498">Mitosis</keyword>
<dbReference type="Proteomes" id="UP000549394">
    <property type="component" value="Unassembled WGS sequence"/>
</dbReference>
<feature type="coiled-coil region" evidence="9">
    <location>
        <begin position="149"/>
        <end position="221"/>
    </location>
</feature>
<keyword evidence="6 9" id="KW-0175">Coiled coil</keyword>
<evidence type="ECO:0000256" key="4">
    <source>
        <dbReference type="ARBA" id="ARBA00022618"/>
    </source>
</evidence>
<feature type="coiled-coil region" evidence="9">
    <location>
        <begin position="247"/>
        <end position="312"/>
    </location>
</feature>
<gene>
    <name evidence="11" type="ORF">DGYR_LOCUS12083</name>
</gene>
<evidence type="ECO:0000256" key="7">
    <source>
        <dbReference type="ARBA" id="ARBA00023306"/>
    </source>
</evidence>
<dbReference type="AlphaFoldDB" id="A0A7I8W8V7"/>
<dbReference type="Gene3D" id="1.10.418.60">
    <property type="entry name" value="Ncd80 complex, Nuf2 subunit"/>
    <property type="match status" value="1"/>
</dbReference>
<keyword evidence="7" id="KW-0131">Cell cycle</keyword>
<keyword evidence="3" id="KW-0158">Chromosome</keyword>
<evidence type="ECO:0000313" key="11">
    <source>
        <dbReference type="EMBL" id="CAD5124548.1"/>
    </source>
</evidence>
<comment type="subcellular location">
    <subcellularLocation>
        <location evidence="1">Chromosome</location>
        <location evidence="1">Centromere</location>
    </subcellularLocation>
</comment>
<evidence type="ECO:0000256" key="1">
    <source>
        <dbReference type="ARBA" id="ARBA00004584"/>
    </source>
</evidence>
<keyword evidence="12" id="KW-1185">Reference proteome</keyword>
<evidence type="ECO:0000256" key="6">
    <source>
        <dbReference type="ARBA" id="ARBA00023054"/>
    </source>
</evidence>
<reference evidence="11 12" key="1">
    <citation type="submission" date="2020-08" db="EMBL/GenBank/DDBJ databases">
        <authorList>
            <person name="Hejnol A."/>
        </authorList>
    </citation>
    <scope>NUCLEOTIDE SEQUENCE [LARGE SCALE GENOMIC DNA]</scope>
</reference>
<evidence type="ECO:0000313" key="12">
    <source>
        <dbReference type="Proteomes" id="UP000549394"/>
    </source>
</evidence>
<name>A0A7I8W8V7_9ANNE</name>